<dbReference type="Gene3D" id="2.60.260.20">
    <property type="entry name" value="Urease metallochaperone UreE, N-terminal domain"/>
    <property type="match status" value="2"/>
</dbReference>
<dbReference type="Gene3D" id="1.10.287.110">
    <property type="entry name" value="DnaJ domain"/>
    <property type="match status" value="1"/>
</dbReference>
<dbReference type="Pfam" id="PF00226">
    <property type="entry name" value="DnaJ"/>
    <property type="match status" value="1"/>
</dbReference>
<dbReference type="STRING" id="93059.P9211_02351"/>
<dbReference type="GO" id="GO:0051082">
    <property type="term" value="F:unfolded protein binding"/>
    <property type="evidence" value="ECO:0007669"/>
    <property type="project" value="InterPro"/>
</dbReference>
<dbReference type="Proteomes" id="UP000000788">
    <property type="component" value="Chromosome"/>
</dbReference>
<dbReference type="SMART" id="SM00271">
    <property type="entry name" value="DnaJ"/>
    <property type="match status" value="1"/>
</dbReference>
<dbReference type="AlphaFoldDB" id="A9BDI0"/>
<evidence type="ECO:0000313" key="4">
    <source>
        <dbReference type="Proteomes" id="UP000000788"/>
    </source>
</evidence>
<dbReference type="CDD" id="cd10747">
    <property type="entry name" value="DnaJ_C"/>
    <property type="match status" value="1"/>
</dbReference>
<dbReference type="InterPro" id="IPR002939">
    <property type="entry name" value="DnaJ_C"/>
</dbReference>
<dbReference type="SUPFAM" id="SSF49493">
    <property type="entry name" value="HSP40/DnaJ peptide-binding domain"/>
    <property type="match status" value="2"/>
</dbReference>
<evidence type="ECO:0000313" key="3">
    <source>
        <dbReference type="EMBL" id="ABX08166.1"/>
    </source>
</evidence>
<dbReference type="PROSITE" id="PS50076">
    <property type="entry name" value="DNAJ_2"/>
    <property type="match status" value="1"/>
</dbReference>
<organism evidence="3 4">
    <name type="scientific">Prochlorococcus marinus (strain MIT 9211)</name>
    <dbReference type="NCBI Taxonomy" id="93059"/>
    <lineage>
        <taxon>Bacteria</taxon>
        <taxon>Bacillati</taxon>
        <taxon>Cyanobacteriota</taxon>
        <taxon>Cyanophyceae</taxon>
        <taxon>Synechococcales</taxon>
        <taxon>Prochlorococcaceae</taxon>
        <taxon>Prochlorococcus</taxon>
    </lineage>
</organism>
<evidence type="ECO:0000256" key="1">
    <source>
        <dbReference type="ARBA" id="ARBA00023186"/>
    </source>
</evidence>
<dbReference type="OrthoDB" id="9779889at2"/>
<dbReference type="PANTHER" id="PTHR43096">
    <property type="entry name" value="DNAJ HOMOLOG 1, MITOCHONDRIAL-RELATED"/>
    <property type="match status" value="1"/>
</dbReference>
<dbReference type="GO" id="GO:0005737">
    <property type="term" value="C:cytoplasm"/>
    <property type="evidence" value="ECO:0007669"/>
    <property type="project" value="TreeGrafter"/>
</dbReference>
<dbReference type="PANTHER" id="PTHR43096:SF52">
    <property type="entry name" value="DNAJ HOMOLOG 1, MITOCHONDRIAL-RELATED"/>
    <property type="match status" value="1"/>
</dbReference>
<dbReference type="PRINTS" id="PR00625">
    <property type="entry name" value="JDOMAIN"/>
</dbReference>
<feature type="domain" description="J" evidence="2">
    <location>
        <begin position="8"/>
        <end position="73"/>
    </location>
</feature>
<gene>
    <name evidence="3" type="primary">dnaJ3</name>
    <name evidence="3" type="ordered locus">P9211_02351</name>
</gene>
<protein>
    <submittedName>
        <fullName evidence="3">DnaJ-class molecular chaperone with C-terminal Zn finger domain</fullName>
    </submittedName>
</protein>
<dbReference type="HOGENOM" id="CLU_017633_0_0_3"/>
<accession>A9BDI0</accession>
<keyword evidence="1" id="KW-0143">Chaperone</keyword>
<dbReference type="SUPFAM" id="SSF46565">
    <property type="entry name" value="Chaperone J-domain"/>
    <property type="match status" value="1"/>
</dbReference>
<dbReference type="CDD" id="cd06257">
    <property type="entry name" value="DnaJ"/>
    <property type="match status" value="1"/>
</dbReference>
<proteinExistence type="predicted"/>
<keyword evidence="4" id="KW-1185">Reference proteome</keyword>
<dbReference type="Pfam" id="PF01556">
    <property type="entry name" value="DnaJ_C"/>
    <property type="match status" value="1"/>
</dbReference>
<dbReference type="RefSeq" id="WP_012194791.1">
    <property type="nucleotide sequence ID" value="NC_009976.1"/>
</dbReference>
<dbReference type="GO" id="GO:0042026">
    <property type="term" value="P:protein refolding"/>
    <property type="evidence" value="ECO:0007669"/>
    <property type="project" value="TreeGrafter"/>
</dbReference>
<dbReference type="EMBL" id="CP000878">
    <property type="protein sequence ID" value="ABX08166.1"/>
    <property type="molecule type" value="Genomic_DNA"/>
</dbReference>
<dbReference type="KEGG" id="pmj:P9211_02351"/>
<dbReference type="InterPro" id="IPR018253">
    <property type="entry name" value="DnaJ_domain_CS"/>
</dbReference>
<dbReference type="eggNOG" id="COG0484">
    <property type="taxonomic scope" value="Bacteria"/>
</dbReference>
<evidence type="ECO:0000259" key="2">
    <source>
        <dbReference type="PROSITE" id="PS50076"/>
    </source>
</evidence>
<name>A9BDI0_PROM4</name>
<dbReference type="InterPro" id="IPR036869">
    <property type="entry name" value="J_dom_sf"/>
</dbReference>
<dbReference type="InterPro" id="IPR008971">
    <property type="entry name" value="HSP40/DnaJ_pept-bd"/>
</dbReference>
<dbReference type="PROSITE" id="PS00636">
    <property type="entry name" value="DNAJ_1"/>
    <property type="match status" value="1"/>
</dbReference>
<dbReference type="InterPro" id="IPR001623">
    <property type="entry name" value="DnaJ_domain"/>
</dbReference>
<reference evidence="3 4" key="1">
    <citation type="journal article" date="2007" name="PLoS Genet.">
        <title>Patterns and implications of gene gain and loss in the evolution of Prochlorococcus.</title>
        <authorList>
            <person name="Kettler G.C."/>
            <person name="Martiny A.C."/>
            <person name="Huang K."/>
            <person name="Zucker J."/>
            <person name="Coleman M.L."/>
            <person name="Rodrigue S."/>
            <person name="Chen F."/>
            <person name="Lapidus A."/>
            <person name="Ferriera S."/>
            <person name="Johnson J."/>
            <person name="Steglich C."/>
            <person name="Church G.M."/>
            <person name="Richardson P."/>
            <person name="Chisholm S.W."/>
        </authorList>
    </citation>
    <scope>NUCLEOTIDE SEQUENCE [LARGE SCALE GENOMIC DNA]</scope>
    <source>
        <strain evidence="4">MIT 9211</strain>
    </source>
</reference>
<sequence>MTKGGFRDYFNLLGIERNAKTSEIKAAFRNLARKYHPDVNPGDKNAEAKFKEINEAYAVLSDAKKRKLYEEYLQNWKKSSDMSSKGSGFHADFEWHGNFDDFINDLLERLGGFQASNGFPRRSPLYRTGANTPVNLDAEINMQITFLEAFRGTDRRLKVNDERVQIRIPRGVCTGTKLRVKGKGNFQPGMGRRGDLIITLKVAQHPIWKLEHNQLVADLPLALDELLLGGTVIVMTPDGQAQIFIPPGTLPGKTLKLKGKGWPVKNDRGDLLLTIKMELPEQWSPKELELFNELKEQRTTNPRKDWLRLARL</sequence>